<sequence length="189" mass="20755">MRERTPYITMDSRIATRLRQLRYAANLSLEQLETASGVSRSTLSRLEKAQTSATAEMLGRLCAVFGLPVSRLLQEVEDTPSPHIAHDAQPVWHDPATGMVRRVISPPADGLTGEIIGCTLPPGTVIAYPAPPRPGLEHHLVLQEGALHVTLGDEDHRLAPGDCLRYRLRGSSRFETPPDQGATYLLFML</sequence>
<dbReference type="Pfam" id="PF13560">
    <property type="entry name" value="HTH_31"/>
    <property type="match status" value="1"/>
</dbReference>
<dbReference type="InterPro" id="IPR050807">
    <property type="entry name" value="TransReg_Diox_bact_type"/>
</dbReference>
<feature type="domain" description="HTH cro/C1-type" evidence="2">
    <location>
        <begin position="18"/>
        <end position="72"/>
    </location>
</feature>
<dbReference type="PANTHER" id="PTHR46797">
    <property type="entry name" value="HTH-TYPE TRANSCRIPTIONAL REGULATOR"/>
    <property type="match status" value="1"/>
</dbReference>
<dbReference type="Proteomes" id="UP000050497">
    <property type="component" value="Unassembled WGS sequence"/>
</dbReference>
<dbReference type="InterPro" id="IPR014710">
    <property type="entry name" value="RmlC-like_jellyroll"/>
</dbReference>
<dbReference type="InterPro" id="IPR011051">
    <property type="entry name" value="RmlC_Cupin_sf"/>
</dbReference>
<dbReference type="EMBL" id="LJSX01000036">
    <property type="protein sequence ID" value="KPQ09054.1"/>
    <property type="molecule type" value="Genomic_DNA"/>
</dbReference>
<dbReference type="PANTHER" id="PTHR46797:SF10">
    <property type="entry name" value="BLR1115 PROTEIN"/>
    <property type="match status" value="1"/>
</dbReference>
<reference evidence="3 4" key="1">
    <citation type="submission" date="2015-09" db="EMBL/GenBank/DDBJ databases">
        <title>Identification and resolution of microdiversity through metagenomic sequencing of parallel consortia.</title>
        <authorList>
            <person name="Nelson W.C."/>
            <person name="Romine M.F."/>
            <person name="Lindemann S.R."/>
        </authorList>
    </citation>
    <scope>NUCLEOTIDE SEQUENCE [LARGE SCALE GENOMIC DNA]</scope>
    <source>
        <strain evidence="3">HL-109</strain>
    </source>
</reference>
<dbReference type="OrthoDB" id="189170at2"/>
<dbReference type="GO" id="GO:0003700">
    <property type="term" value="F:DNA-binding transcription factor activity"/>
    <property type="evidence" value="ECO:0007669"/>
    <property type="project" value="TreeGrafter"/>
</dbReference>
<evidence type="ECO:0000313" key="3">
    <source>
        <dbReference type="EMBL" id="KPQ09054.1"/>
    </source>
</evidence>
<comment type="caution">
    <text evidence="3">The sequence shown here is derived from an EMBL/GenBank/DDBJ whole genome shotgun (WGS) entry which is preliminary data.</text>
</comment>
<evidence type="ECO:0000313" key="4">
    <source>
        <dbReference type="Proteomes" id="UP000050497"/>
    </source>
</evidence>
<dbReference type="InterPro" id="IPR010982">
    <property type="entry name" value="Lambda_DNA-bd_dom_sf"/>
</dbReference>
<dbReference type="Gene3D" id="2.60.120.10">
    <property type="entry name" value="Jelly Rolls"/>
    <property type="match status" value="1"/>
</dbReference>
<organism evidence="3 4">
    <name type="scientific">Saliniramus fredricksonii</name>
    <dbReference type="NCBI Taxonomy" id="1653334"/>
    <lineage>
        <taxon>Bacteria</taxon>
        <taxon>Pseudomonadati</taxon>
        <taxon>Pseudomonadota</taxon>
        <taxon>Alphaproteobacteria</taxon>
        <taxon>Hyphomicrobiales</taxon>
        <taxon>Salinarimonadaceae</taxon>
        <taxon>Saliniramus</taxon>
    </lineage>
</organism>
<dbReference type="PATRIC" id="fig|1653334.4.peg.1164"/>
<dbReference type="CDD" id="cd00093">
    <property type="entry name" value="HTH_XRE"/>
    <property type="match status" value="1"/>
</dbReference>
<dbReference type="SUPFAM" id="SSF47413">
    <property type="entry name" value="lambda repressor-like DNA-binding domains"/>
    <property type="match status" value="1"/>
</dbReference>
<accession>A0A0P7X314</accession>
<dbReference type="InterPro" id="IPR001387">
    <property type="entry name" value="Cro/C1-type_HTH"/>
</dbReference>
<dbReference type="PROSITE" id="PS50943">
    <property type="entry name" value="HTH_CROC1"/>
    <property type="match status" value="1"/>
</dbReference>
<keyword evidence="1" id="KW-0238">DNA-binding</keyword>
<evidence type="ECO:0000259" key="2">
    <source>
        <dbReference type="PROSITE" id="PS50943"/>
    </source>
</evidence>
<dbReference type="SUPFAM" id="SSF51182">
    <property type="entry name" value="RmlC-like cupins"/>
    <property type="match status" value="1"/>
</dbReference>
<dbReference type="GO" id="GO:0005829">
    <property type="term" value="C:cytosol"/>
    <property type="evidence" value="ECO:0007669"/>
    <property type="project" value="TreeGrafter"/>
</dbReference>
<dbReference type="AlphaFoldDB" id="A0A0P7X314"/>
<gene>
    <name evidence="3" type="ORF">HLUCCO17_16420</name>
</gene>
<dbReference type="Gene3D" id="1.10.260.40">
    <property type="entry name" value="lambda repressor-like DNA-binding domains"/>
    <property type="match status" value="1"/>
</dbReference>
<dbReference type="GO" id="GO:0003677">
    <property type="term" value="F:DNA binding"/>
    <property type="evidence" value="ECO:0007669"/>
    <property type="project" value="UniProtKB-KW"/>
</dbReference>
<evidence type="ECO:0000256" key="1">
    <source>
        <dbReference type="ARBA" id="ARBA00023125"/>
    </source>
</evidence>
<dbReference type="CDD" id="cd02209">
    <property type="entry name" value="cupin_XRE_C"/>
    <property type="match status" value="1"/>
</dbReference>
<dbReference type="SMART" id="SM00530">
    <property type="entry name" value="HTH_XRE"/>
    <property type="match status" value="1"/>
</dbReference>
<name>A0A0P7X314_9HYPH</name>
<protein>
    <submittedName>
        <fullName evidence="3">Cro/CI family transcriptional regulator</fullName>
    </submittedName>
</protein>
<proteinExistence type="predicted"/>
<dbReference type="STRING" id="1653334.GA0071312_0228"/>